<feature type="non-terminal residue" evidence="1">
    <location>
        <position position="1"/>
    </location>
</feature>
<dbReference type="AlphaFoldDB" id="A0A2J8RIA1"/>
<evidence type="ECO:0000313" key="1">
    <source>
        <dbReference type="EMBL" id="PNJ08247.1"/>
    </source>
</evidence>
<sequence>IIYLRRFKCLRTLSLSGNPISEAEDYKMFICAYLADLVYLDFRRIDDHTASVPLSVSQLCETESSSPQVSWKRGIEG</sequence>
<protein>
    <submittedName>
        <fullName evidence="1">DRC3 isoform 6</fullName>
    </submittedName>
</protein>
<organism evidence="1">
    <name type="scientific">Pongo abelii</name>
    <name type="common">Sumatran orangutan</name>
    <name type="synonym">Pongo pygmaeus abelii</name>
    <dbReference type="NCBI Taxonomy" id="9601"/>
    <lineage>
        <taxon>Eukaryota</taxon>
        <taxon>Metazoa</taxon>
        <taxon>Chordata</taxon>
        <taxon>Craniata</taxon>
        <taxon>Vertebrata</taxon>
        <taxon>Euteleostomi</taxon>
        <taxon>Mammalia</taxon>
        <taxon>Eutheria</taxon>
        <taxon>Euarchontoglires</taxon>
        <taxon>Primates</taxon>
        <taxon>Haplorrhini</taxon>
        <taxon>Catarrhini</taxon>
        <taxon>Hominidae</taxon>
        <taxon>Pongo</taxon>
    </lineage>
</organism>
<reference evidence="1" key="1">
    <citation type="submission" date="2017-12" db="EMBL/GenBank/DDBJ databases">
        <title>High-resolution comparative analysis of great ape genomes.</title>
        <authorList>
            <person name="Pollen A."/>
            <person name="Hastie A."/>
            <person name="Hormozdiari F."/>
            <person name="Dougherty M."/>
            <person name="Liu R."/>
            <person name="Chaisson M."/>
            <person name="Hoppe E."/>
            <person name="Hill C."/>
            <person name="Pang A."/>
            <person name="Hillier L."/>
            <person name="Baker C."/>
            <person name="Armstrong J."/>
            <person name="Shendure J."/>
            <person name="Paten B."/>
            <person name="Wilson R."/>
            <person name="Chao H."/>
            <person name="Schneider V."/>
            <person name="Ventura M."/>
            <person name="Kronenberg Z."/>
            <person name="Murali S."/>
            <person name="Gordon D."/>
            <person name="Cantsilieris S."/>
            <person name="Munson K."/>
            <person name="Nelson B."/>
            <person name="Raja A."/>
            <person name="Underwood J."/>
            <person name="Diekhans M."/>
            <person name="Fiddes I."/>
            <person name="Haussler D."/>
            <person name="Eichler E."/>
        </authorList>
    </citation>
    <scope>NUCLEOTIDE SEQUENCE [LARGE SCALE GENOMIC DNA]</scope>
    <source>
        <strain evidence="1">Susie</strain>
    </source>
</reference>
<dbReference type="SUPFAM" id="SSF52058">
    <property type="entry name" value="L domain-like"/>
    <property type="match status" value="1"/>
</dbReference>
<dbReference type="Gene3D" id="3.80.10.10">
    <property type="entry name" value="Ribonuclease Inhibitor"/>
    <property type="match status" value="1"/>
</dbReference>
<dbReference type="EMBL" id="NDHI03003690">
    <property type="protein sequence ID" value="PNJ08247.1"/>
    <property type="molecule type" value="Genomic_DNA"/>
</dbReference>
<dbReference type="InterPro" id="IPR032675">
    <property type="entry name" value="LRR_dom_sf"/>
</dbReference>
<name>A0A2J8RIA1_PONAB</name>
<comment type="caution">
    <text evidence="1">The sequence shown here is derived from an EMBL/GenBank/DDBJ whole genome shotgun (WGS) entry which is preliminary data.</text>
</comment>
<gene>
    <name evidence="1" type="ORF">CR201_G0050745</name>
</gene>
<proteinExistence type="predicted"/>
<accession>A0A2J8RIA1</accession>